<keyword evidence="3" id="KW-1185">Reference proteome</keyword>
<name>A0A2Z2MQ83_9EURY</name>
<feature type="transmembrane region" description="Helical" evidence="1">
    <location>
        <begin position="12"/>
        <end position="32"/>
    </location>
</feature>
<accession>A0A2Z2MQ83</accession>
<gene>
    <name evidence="2" type="ORF">A3L11_06035</name>
</gene>
<dbReference type="RefSeq" id="WP_088856043.1">
    <property type="nucleotide sequence ID" value="NZ_CP015103.1"/>
</dbReference>
<evidence type="ECO:0000313" key="3">
    <source>
        <dbReference type="Proteomes" id="UP000250125"/>
    </source>
</evidence>
<organism evidence="2 3">
    <name type="scientific">Thermococcus siculi</name>
    <dbReference type="NCBI Taxonomy" id="72803"/>
    <lineage>
        <taxon>Archaea</taxon>
        <taxon>Methanobacteriati</taxon>
        <taxon>Methanobacteriota</taxon>
        <taxon>Thermococci</taxon>
        <taxon>Thermococcales</taxon>
        <taxon>Thermococcaceae</taxon>
        <taxon>Thermococcus</taxon>
    </lineage>
</organism>
<protein>
    <recommendedName>
        <fullName evidence="4">Class III signal peptide-containing protein</fullName>
    </recommendedName>
</protein>
<dbReference type="EMBL" id="CP015103">
    <property type="protein sequence ID" value="ASJ08807.1"/>
    <property type="molecule type" value="Genomic_DNA"/>
</dbReference>
<dbReference type="AlphaFoldDB" id="A0A2Z2MQ83"/>
<evidence type="ECO:0000256" key="1">
    <source>
        <dbReference type="SAM" id="Phobius"/>
    </source>
</evidence>
<dbReference type="GeneID" id="33317779"/>
<keyword evidence="1" id="KW-0812">Transmembrane</keyword>
<evidence type="ECO:0008006" key="4">
    <source>
        <dbReference type="Google" id="ProtNLM"/>
    </source>
</evidence>
<keyword evidence="1" id="KW-0472">Membrane</keyword>
<dbReference type="OrthoDB" id="86113at2157"/>
<evidence type="ECO:0000313" key="2">
    <source>
        <dbReference type="EMBL" id="ASJ08807.1"/>
    </source>
</evidence>
<sequence>MKDLRRKAQAAIEYLFMIALSLVMVLIIFRALTQAANNAAEQTAKASEKLASEVTKIIEEG</sequence>
<dbReference type="KEGG" id="tsl:A3L11_06035"/>
<reference evidence="2 3" key="1">
    <citation type="submission" date="2016-04" db="EMBL/GenBank/DDBJ databases">
        <title>Complete genome sequence of Thermococcus siculi type strain RG-20.</title>
        <authorList>
            <person name="Oger P.M."/>
        </authorList>
    </citation>
    <scope>NUCLEOTIDE SEQUENCE [LARGE SCALE GENOMIC DNA]</scope>
    <source>
        <strain evidence="2 3">RG-20</strain>
    </source>
</reference>
<keyword evidence="1" id="KW-1133">Transmembrane helix</keyword>
<dbReference type="Proteomes" id="UP000250125">
    <property type="component" value="Chromosome"/>
</dbReference>
<proteinExistence type="predicted"/>